<dbReference type="AlphaFoldDB" id="A0AA40LVP0"/>
<comment type="caution">
    <text evidence="1">The sequence shown here is derived from an EMBL/GenBank/DDBJ whole genome shotgun (WGS) entry which is preliminary data.</text>
</comment>
<proteinExistence type="predicted"/>
<gene>
    <name evidence="1" type="ORF">QTO34_014070</name>
</gene>
<evidence type="ECO:0000313" key="1">
    <source>
        <dbReference type="EMBL" id="KAK1345359.1"/>
    </source>
</evidence>
<sequence length="73" mass="8262">MLARGRVRELLPQQSWPSCLCVCPCPWLSAGSGEPWPCNFRFSSASAITETIEIPQFIGRSYLTYDNPDILKR</sequence>
<dbReference type="EMBL" id="JAULJE010000003">
    <property type="protein sequence ID" value="KAK1345359.1"/>
    <property type="molecule type" value="Genomic_DNA"/>
</dbReference>
<evidence type="ECO:0000313" key="2">
    <source>
        <dbReference type="Proteomes" id="UP001177744"/>
    </source>
</evidence>
<name>A0AA40LVP0_CNENI</name>
<dbReference type="Proteomes" id="UP001177744">
    <property type="component" value="Unassembled WGS sequence"/>
</dbReference>
<protein>
    <submittedName>
        <fullName evidence="1">Uncharacterized protein</fullName>
    </submittedName>
</protein>
<keyword evidence="2" id="KW-1185">Reference proteome</keyword>
<reference evidence="1" key="1">
    <citation type="submission" date="2023-06" db="EMBL/GenBank/DDBJ databases">
        <title>Reference genome for the Northern bat (Eptesicus nilssonii), a most northern bat species.</title>
        <authorList>
            <person name="Laine V.N."/>
            <person name="Pulliainen A.T."/>
            <person name="Lilley T.M."/>
        </authorList>
    </citation>
    <scope>NUCLEOTIDE SEQUENCE</scope>
    <source>
        <strain evidence="1">BLF_Eptnil</strain>
        <tissue evidence="1">Kidney</tissue>
    </source>
</reference>
<accession>A0AA40LVP0</accession>
<organism evidence="1 2">
    <name type="scientific">Cnephaeus nilssonii</name>
    <name type="common">Northern bat</name>
    <name type="synonym">Eptesicus nilssonii</name>
    <dbReference type="NCBI Taxonomy" id="3371016"/>
    <lineage>
        <taxon>Eukaryota</taxon>
        <taxon>Metazoa</taxon>
        <taxon>Chordata</taxon>
        <taxon>Craniata</taxon>
        <taxon>Vertebrata</taxon>
        <taxon>Euteleostomi</taxon>
        <taxon>Mammalia</taxon>
        <taxon>Eutheria</taxon>
        <taxon>Laurasiatheria</taxon>
        <taxon>Chiroptera</taxon>
        <taxon>Yangochiroptera</taxon>
        <taxon>Vespertilionidae</taxon>
        <taxon>Cnephaeus</taxon>
    </lineage>
</organism>